<feature type="chain" id="PRO_5018008725" evidence="1">
    <location>
        <begin position="22"/>
        <end position="299"/>
    </location>
</feature>
<dbReference type="Pfam" id="PF16234">
    <property type="entry name" value="DUF4892"/>
    <property type="match status" value="1"/>
</dbReference>
<keyword evidence="1" id="KW-0732">Signal</keyword>
<gene>
    <name evidence="2" type="ORF">EHS89_16455</name>
</gene>
<organism evidence="2 3">
    <name type="scientific">Amphritea balenae</name>
    <dbReference type="NCBI Taxonomy" id="452629"/>
    <lineage>
        <taxon>Bacteria</taxon>
        <taxon>Pseudomonadati</taxon>
        <taxon>Pseudomonadota</taxon>
        <taxon>Gammaproteobacteria</taxon>
        <taxon>Oceanospirillales</taxon>
        <taxon>Oceanospirillaceae</taxon>
        <taxon>Amphritea</taxon>
    </lineage>
</organism>
<evidence type="ECO:0000313" key="2">
    <source>
        <dbReference type="EMBL" id="RRC97768.1"/>
    </source>
</evidence>
<dbReference type="Proteomes" id="UP000267535">
    <property type="component" value="Unassembled WGS sequence"/>
</dbReference>
<feature type="signal peptide" evidence="1">
    <location>
        <begin position="1"/>
        <end position="21"/>
    </location>
</feature>
<comment type="caution">
    <text evidence="2">The sequence shown here is derived from an EMBL/GenBank/DDBJ whole genome shotgun (WGS) entry which is preliminary data.</text>
</comment>
<evidence type="ECO:0000256" key="1">
    <source>
        <dbReference type="SAM" id="SignalP"/>
    </source>
</evidence>
<dbReference type="AlphaFoldDB" id="A0A3P1SKU1"/>
<dbReference type="Gene3D" id="3.30.1330.60">
    <property type="entry name" value="OmpA-like domain"/>
    <property type="match status" value="1"/>
</dbReference>
<name>A0A3P1SKU1_9GAMM</name>
<reference evidence="2 3" key="1">
    <citation type="submission" date="2018-11" db="EMBL/GenBank/DDBJ databases">
        <title>The draft genome sequence of Amphritea balenae JAMM 1525T.</title>
        <authorList>
            <person name="Fang Z."/>
            <person name="Zhang Y."/>
            <person name="Han X."/>
        </authorList>
    </citation>
    <scope>NUCLEOTIDE SEQUENCE [LARGE SCALE GENOMIC DNA]</scope>
    <source>
        <strain evidence="2 3">JAMM 1525</strain>
    </source>
</reference>
<dbReference type="OrthoDB" id="5741786at2"/>
<protein>
    <submittedName>
        <fullName evidence="2">DUF4892 domain-containing protein</fullName>
    </submittedName>
</protein>
<dbReference type="SUPFAM" id="SSF103088">
    <property type="entry name" value="OmpA-like"/>
    <property type="match status" value="1"/>
</dbReference>
<dbReference type="EMBL" id="RQXV01000010">
    <property type="protein sequence ID" value="RRC97768.1"/>
    <property type="molecule type" value="Genomic_DNA"/>
</dbReference>
<dbReference type="InterPro" id="IPR036737">
    <property type="entry name" value="OmpA-like_sf"/>
</dbReference>
<proteinExistence type="predicted"/>
<evidence type="ECO:0000313" key="3">
    <source>
        <dbReference type="Proteomes" id="UP000267535"/>
    </source>
</evidence>
<accession>A0A3P1SKU1</accession>
<dbReference type="RefSeq" id="WP_124927264.1">
    <property type="nucleotide sequence ID" value="NZ_BMOH01000008.1"/>
</dbReference>
<keyword evidence="3" id="KW-1185">Reference proteome</keyword>
<sequence>MRNRILIAFSLLFCLNSSAFAERDIRGSSDPQLLPRFPQAWIVNFNTAKVPEYRLASGPMKKLEGVIAPESIILSRGFLTRVTYRVPDSHKPEEVFNFYLKKLQALDATILFQCSSRQCGSSNQWANNYFKVSELYGVDRSQSFLSAKLPDQQVALYAVKRGNRRVYVHLDILSLAEAEVDKKPSESAPEVSLEILKQQGFSWWNENESTESLVQFMQNEADFRLMIVGYRQLPDQSLEGLNDEEYSELVHLSSLKAQALADRLVEQGINPQRIRVVGVGPAVAVANLPALEGVWLQRH</sequence>
<dbReference type="InterPro" id="IPR032608">
    <property type="entry name" value="DUF4892"/>
</dbReference>